<comment type="caution">
    <text evidence="1">The sequence shown here is derived from an EMBL/GenBank/DDBJ whole genome shotgun (WGS) entry which is preliminary data.</text>
</comment>
<sequence length="108" mass="12336">MANFDDFTQAVEDGVKELAKRTLKGFRDEALKDADSFLQTSRDDLQRWTRLLAGGELSQDDFEWLVMGKKDVAELHSLKQSGLALIRLDRFRNALIDLVIDTAFDVFL</sequence>
<protein>
    <submittedName>
        <fullName evidence="1">Uncharacterized protein</fullName>
    </submittedName>
</protein>
<proteinExistence type="predicted"/>
<evidence type="ECO:0000313" key="1">
    <source>
        <dbReference type="EMBL" id="GGO80409.1"/>
    </source>
</evidence>
<accession>A0A917ZEJ7</accession>
<dbReference type="Proteomes" id="UP000599578">
    <property type="component" value="Unassembled WGS sequence"/>
</dbReference>
<evidence type="ECO:0000313" key="2">
    <source>
        <dbReference type="Proteomes" id="UP000599578"/>
    </source>
</evidence>
<dbReference type="RefSeq" id="WP_188860161.1">
    <property type="nucleotide sequence ID" value="NZ_BMLT01000004.1"/>
</dbReference>
<dbReference type="AlphaFoldDB" id="A0A917ZEJ7"/>
<name>A0A917ZEJ7_9GAMM</name>
<keyword evidence="2" id="KW-1185">Reference proteome</keyword>
<organism evidence="1 2">
    <name type="scientific">Marinobacterium nitratireducens</name>
    <dbReference type="NCBI Taxonomy" id="518897"/>
    <lineage>
        <taxon>Bacteria</taxon>
        <taxon>Pseudomonadati</taxon>
        <taxon>Pseudomonadota</taxon>
        <taxon>Gammaproteobacteria</taxon>
        <taxon>Oceanospirillales</taxon>
        <taxon>Oceanospirillaceae</taxon>
        <taxon>Marinobacterium</taxon>
    </lineage>
</organism>
<dbReference type="EMBL" id="BMLT01000004">
    <property type="protein sequence ID" value="GGO80409.1"/>
    <property type="molecule type" value="Genomic_DNA"/>
</dbReference>
<reference evidence="1 2" key="1">
    <citation type="journal article" date="2014" name="Int. J. Syst. Evol. Microbiol.">
        <title>Complete genome sequence of Corynebacterium casei LMG S-19264T (=DSM 44701T), isolated from a smear-ripened cheese.</title>
        <authorList>
            <consortium name="US DOE Joint Genome Institute (JGI-PGF)"/>
            <person name="Walter F."/>
            <person name="Albersmeier A."/>
            <person name="Kalinowski J."/>
            <person name="Ruckert C."/>
        </authorList>
    </citation>
    <scope>NUCLEOTIDE SEQUENCE [LARGE SCALE GENOMIC DNA]</scope>
    <source>
        <strain evidence="1 2">CGMCC 1.7286</strain>
    </source>
</reference>
<gene>
    <name evidence="1" type="ORF">GCM10011348_17000</name>
</gene>